<proteinExistence type="inferred from homology"/>
<keyword evidence="6" id="KW-0963">Cytoplasm</keyword>
<comment type="similarity">
    <text evidence="3">Belongs to the peptidase S33 family.</text>
</comment>
<dbReference type="AlphaFoldDB" id="A0AAE0GFX4"/>
<reference evidence="11 12" key="1">
    <citation type="journal article" date="2015" name="Genome Biol. Evol.">
        <title>Comparative Genomics of a Bacterivorous Green Alga Reveals Evolutionary Causalities and Consequences of Phago-Mixotrophic Mode of Nutrition.</title>
        <authorList>
            <person name="Burns J.A."/>
            <person name="Paasch A."/>
            <person name="Narechania A."/>
            <person name="Kim E."/>
        </authorList>
    </citation>
    <scope>NUCLEOTIDE SEQUENCE [LARGE SCALE GENOMIC DNA]</scope>
    <source>
        <strain evidence="11 12">PLY_AMNH</strain>
    </source>
</reference>
<organism evidence="11 12">
    <name type="scientific">Cymbomonas tetramitiformis</name>
    <dbReference type="NCBI Taxonomy" id="36881"/>
    <lineage>
        <taxon>Eukaryota</taxon>
        <taxon>Viridiplantae</taxon>
        <taxon>Chlorophyta</taxon>
        <taxon>Pyramimonadophyceae</taxon>
        <taxon>Pyramimonadales</taxon>
        <taxon>Pyramimonadaceae</taxon>
        <taxon>Cymbomonas</taxon>
    </lineage>
</organism>
<keyword evidence="8" id="KW-0378">Hydrolase</keyword>
<evidence type="ECO:0000256" key="4">
    <source>
        <dbReference type="ARBA" id="ARBA00012568"/>
    </source>
</evidence>
<protein>
    <recommendedName>
        <fullName evidence="4">prolyl aminopeptidase</fullName>
        <ecNumber evidence="4">3.4.11.5</ecNumber>
    </recommendedName>
    <alternativeName>
        <fullName evidence="9">Prolyl aminopeptidase</fullName>
    </alternativeName>
</protein>
<evidence type="ECO:0000313" key="11">
    <source>
        <dbReference type="EMBL" id="KAK3277525.1"/>
    </source>
</evidence>
<evidence type="ECO:0000256" key="7">
    <source>
        <dbReference type="ARBA" id="ARBA00022670"/>
    </source>
</evidence>
<name>A0AAE0GFX4_9CHLO</name>
<evidence type="ECO:0000256" key="2">
    <source>
        <dbReference type="ARBA" id="ARBA00004496"/>
    </source>
</evidence>
<dbReference type="InterPro" id="IPR005944">
    <property type="entry name" value="Pro_iminopeptidase"/>
</dbReference>
<keyword evidence="5" id="KW-0031">Aminopeptidase</keyword>
<evidence type="ECO:0000256" key="9">
    <source>
        <dbReference type="ARBA" id="ARBA00029605"/>
    </source>
</evidence>
<comment type="caution">
    <text evidence="11">The sequence shown here is derived from an EMBL/GenBank/DDBJ whole genome shotgun (WGS) entry which is preliminary data.</text>
</comment>
<evidence type="ECO:0000256" key="8">
    <source>
        <dbReference type="ARBA" id="ARBA00022801"/>
    </source>
</evidence>
<gene>
    <name evidence="11" type="ORF">CYMTET_14476</name>
</gene>
<dbReference type="GO" id="GO:0006508">
    <property type="term" value="P:proteolysis"/>
    <property type="evidence" value="ECO:0007669"/>
    <property type="project" value="UniProtKB-KW"/>
</dbReference>
<dbReference type="PANTHER" id="PTHR43722">
    <property type="entry name" value="PROLINE IMINOPEPTIDASE"/>
    <property type="match status" value="1"/>
</dbReference>
<evidence type="ECO:0000256" key="1">
    <source>
        <dbReference type="ARBA" id="ARBA00001585"/>
    </source>
</evidence>
<evidence type="ECO:0000256" key="5">
    <source>
        <dbReference type="ARBA" id="ARBA00022438"/>
    </source>
</evidence>
<comment type="subcellular location">
    <subcellularLocation>
        <location evidence="2">Cytoplasm</location>
    </subcellularLocation>
</comment>
<feature type="domain" description="AB hydrolase-1" evidence="10">
    <location>
        <begin position="55"/>
        <end position="344"/>
    </location>
</feature>
<dbReference type="Gene3D" id="3.40.50.1820">
    <property type="entry name" value="alpha/beta hydrolase"/>
    <property type="match status" value="1"/>
</dbReference>
<comment type="catalytic activity">
    <reaction evidence="1">
        <text>Release of N-terminal proline from a peptide.</text>
        <dbReference type="EC" id="3.4.11.5"/>
    </reaction>
</comment>
<dbReference type="PRINTS" id="PR00793">
    <property type="entry name" value="PROAMNOPTASE"/>
</dbReference>
<evidence type="ECO:0000256" key="3">
    <source>
        <dbReference type="ARBA" id="ARBA00010088"/>
    </source>
</evidence>
<dbReference type="InterPro" id="IPR029058">
    <property type="entry name" value="AB_hydrolase_fold"/>
</dbReference>
<dbReference type="Pfam" id="PF00561">
    <property type="entry name" value="Abhydrolase_1"/>
    <property type="match status" value="1"/>
</dbReference>
<dbReference type="SUPFAM" id="SSF53474">
    <property type="entry name" value="alpha/beta-Hydrolases"/>
    <property type="match status" value="1"/>
</dbReference>
<keyword evidence="7" id="KW-0645">Protease</keyword>
<dbReference type="GO" id="GO:0004177">
    <property type="term" value="F:aminopeptidase activity"/>
    <property type="evidence" value="ECO:0007669"/>
    <property type="project" value="UniProtKB-KW"/>
</dbReference>
<dbReference type="InterPro" id="IPR000073">
    <property type="entry name" value="AB_hydrolase_1"/>
</dbReference>
<dbReference type="PANTHER" id="PTHR43722:SF1">
    <property type="entry name" value="PROLINE IMINOPEPTIDASE"/>
    <property type="match status" value="1"/>
</dbReference>
<evidence type="ECO:0000256" key="6">
    <source>
        <dbReference type="ARBA" id="ARBA00022490"/>
    </source>
</evidence>
<dbReference type="Proteomes" id="UP001190700">
    <property type="component" value="Unassembled WGS sequence"/>
</dbReference>
<evidence type="ECO:0000259" key="10">
    <source>
        <dbReference type="Pfam" id="PF00561"/>
    </source>
</evidence>
<dbReference type="GO" id="GO:0005737">
    <property type="term" value="C:cytoplasm"/>
    <property type="evidence" value="ECO:0007669"/>
    <property type="project" value="UniProtKB-SubCell"/>
</dbReference>
<evidence type="ECO:0000313" key="12">
    <source>
        <dbReference type="Proteomes" id="UP001190700"/>
    </source>
</evidence>
<dbReference type="InterPro" id="IPR002410">
    <property type="entry name" value="Peptidase_S33"/>
</dbReference>
<keyword evidence="12" id="KW-1185">Reference proteome</keyword>
<dbReference type="EC" id="3.4.11.5" evidence="4"/>
<accession>A0AAE0GFX4</accession>
<sequence length="366" mass="41066">MFAPRADERLGERAGIMSSAVCAAKTVNDADEKVLEIGDGMTLWYRTWGNPTGLPVLFVHGGPGQCVADYKNINAKFFEHDRYFVVEVDQRGTGLSQPSVRKDFRHMQRYLDISLEQMSADFESVRQCLGIDRWLIFGGSWGSTLGLDYCERYPQRCLGMILRGIFLNTVEEFGAIYARKSFDGNARRLKEFDTFFELAAKEATHRGEPELDPNDSERFIRLYDSLIVSGDRDAIWRFYVFENNLMVEDPSELLDPHKISEEEFAEAQSVSFFEARLFLKGTFEDPVDLLGRLHLLQAGSVPTWVVQGTGDEVCPEKFAQMLVAGLAAAGIPHKAHFIDAGHKATSDGMGIALKACVDEFWTNSGS</sequence>
<dbReference type="EMBL" id="LGRX02006065">
    <property type="protein sequence ID" value="KAK3277525.1"/>
    <property type="molecule type" value="Genomic_DNA"/>
</dbReference>